<dbReference type="OMA" id="KKEMAWE"/>
<dbReference type="STRING" id="4565.A0A3B6C275"/>
<dbReference type="Gramene" id="TraesRN2B0100244400.1">
    <property type="protein sequence ID" value="TraesRN2B0100244400.1"/>
    <property type="gene ID" value="TraesRN2B0100244400"/>
</dbReference>
<evidence type="ECO:0000313" key="6">
    <source>
        <dbReference type="Proteomes" id="UP000019116"/>
    </source>
</evidence>
<accession>A0A3B6C275</accession>
<dbReference type="SMR" id="A0A3B6C275"/>
<dbReference type="Gene3D" id="3.40.50.300">
    <property type="entry name" value="P-loop containing nucleotide triphosphate hydrolases"/>
    <property type="match status" value="1"/>
</dbReference>
<dbReference type="SUPFAM" id="SSF52540">
    <property type="entry name" value="P-loop containing nucleoside triphosphate hydrolases"/>
    <property type="match status" value="1"/>
</dbReference>
<proteinExistence type="inferred from homology"/>
<dbReference type="EnsemblPlants" id="TraesCS2B02G104100.1">
    <property type="protein sequence ID" value="TraesCS2B02G104100.1"/>
    <property type="gene ID" value="TraesCS2B02G104100"/>
</dbReference>
<dbReference type="InterPro" id="IPR000863">
    <property type="entry name" value="Sulfotransferase_dom"/>
</dbReference>
<evidence type="ECO:0000313" key="5">
    <source>
        <dbReference type="EnsemblPlants" id="TraesCS2B02G104100.1"/>
    </source>
</evidence>
<dbReference type="Gramene" id="TraesCS2B03G0242800.1">
    <property type="protein sequence ID" value="TraesCS2B03G0242800.1.CDS"/>
    <property type="gene ID" value="TraesCS2B03G0242800"/>
</dbReference>
<keyword evidence="6" id="KW-1185">Reference proteome</keyword>
<dbReference type="PANTHER" id="PTHR11783">
    <property type="entry name" value="SULFOTRANSFERASE SULT"/>
    <property type="match status" value="1"/>
</dbReference>
<evidence type="ECO:0000259" key="4">
    <source>
        <dbReference type="Pfam" id="PF00685"/>
    </source>
</evidence>
<feature type="domain" description="Sulfotransferase" evidence="4">
    <location>
        <begin position="28"/>
        <end position="288"/>
    </location>
</feature>
<dbReference type="EC" id="2.8.2.-" evidence="3"/>
<dbReference type="AlphaFoldDB" id="A0A3B6C275"/>
<dbReference type="Gramene" id="TraesCS2B02G104100.1">
    <property type="protein sequence ID" value="TraesCS2B02G104100.1"/>
    <property type="gene ID" value="TraesCS2B02G104100"/>
</dbReference>
<dbReference type="Proteomes" id="UP000019116">
    <property type="component" value="Chromosome 2B"/>
</dbReference>
<dbReference type="Pfam" id="PF00685">
    <property type="entry name" value="Sulfotransfer_1"/>
    <property type="match status" value="1"/>
</dbReference>
<dbReference type="GO" id="GO:0051923">
    <property type="term" value="P:sulfation"/>
    <property type="evidence" value="ECO:0000318"/>
    <property type="project" value="GO_Central"/>
</dbReference>
<dbReference type="GO" id="GO:0008146">
    <property type="term" value="F:sulfotransferase activity"/>
    <property type="evidence" value="ECO:0000318"/>
    <property type="project" value="GO_Central"/>
</dbReference>
<organism evidence="5">
    <name type="scientific">Triticum aestivum</name>
    <name type="common">Wheat</name>
    <dbReference type="NCBI Taxonomy" id="4565"/>
    <lineage>
        <taxon>Eukaryota</taxon>
        <taxon>Viridiplantae</taxon>
        <taxon>Streptophyta</taxon>
        <taxon>Embryophyta</taxon>
        <taxon>Tracheophyta</taxon>
        <taxon>Spermatophyta</taxon>
        <taxon>Magnoliopsida</taxon>
        <taxon>Liliopsida</taxon>
        <taxon>Poales</taxon>
        <taxon>Poaceae</taxon>
        <taxon>BOP clade</taxon>
        <taxon>Pooideae</taxon>
        <taxon>Triticodae</taxon>
        <taxon>Triticeae</taxon>
        <taxon>Triticinae</taxon>
        <taxon>Triticum</taxon>
    </lineage>
</organism>
<evidence type="ECO:0000256" key="2">
    <source>
        <dbReference type="ARBA" id="ARBA00022679"/>
    </source>
</evidence>
<reference evidence="5" key="1">
    <citation type="submission" date="2018-08" db="EMBL/GenBank/DDBJ databases">
        <authorList>
            <person name="Rossello M."/>
        </authorList>
    </citation>
    <scope>NUCLEOTIDE SEQUENCE [LARGE SCALE GENOMIC DNA]</scope>
    <source>
        <strain evidence="5">cv. Chinese Spring</strain>
    </source>
</reference>
<evidence type="ECO:0000256" key="3">
    <source>
        <dbReference type="RuleBase" id="RU361155"/>
    </source>
</evidence>
<name>A0A3B6C275_WHEAT</name>
<dbReference type="GO" id="GO:0005737">
    <property type="term" value="C:cytoplasm"/>
    <property type="evidence" value="ECO:0000318"/>
    <property type="project" value="GO_Central"/>
</dbReference>
<protein>
    <recommendedName>
        <fullName evidence="3">Sulfotransferase</fullName>
        <ecNumber evidence="3">2.8.2.-</ecNumber>
    </recommendedName>
</protein>
<keyword evidence="2 3" id="KW-0808">Transferase</keyword>
<comment type="similarity">
    <text evidence="1 3">Belongs to the sulfotransferase 1 family.</text>
</comment>
<evidence type="ECO:0000256" key="1">
    <source>
        <dbReference type="ARBA" id="ARBA00005771"/>
    </source>
</evidence>
<reference evidence="5" key="2">
    <citation type="submission" date="2018-10" db="UniProtKB">
        <authorList>
            <consortium name="EnsemblPlants"/>
        </authorList>
    </citation>
    <scope>IDENTIFICATION</scope>
</reference>
<dbReference type="InterPro" id="IPR027417">
    <property type="entry name" value="P-loop_NTPase"/>
</dbReference>
<sequence length="295" mass="33317">MRQWKGAWLPHRRVPGVLSFQRRFTPRPDDVLLASPPKCGTTWLKALSFATMARAAYPPGDGDHPLLRLNPHDCVPLVDSLFSAGQEAKLDALPSPRLMNTHVHHSLLPPSVAHDPGCKIVYVCREPKDMVVSLWHFYKSSKTTEGSTYTLSDLFENACQGKHSNGPIWDHILGYWQESQATPRRVLFLRYEEMLRDPVDSIREVARFLEVLFTVTEEAAGLPEDIMKLCSIETLRGARADKMGANKVFVKFPHTSFFRKGVAGDWVNHMTPEMAQRFDAIVEEKLHGPGLSFKS</sequence>
<dbReference type="OrthoDB" id="588844at2759"/>